<dbReference type="Proteomes" id="UP000271098">
    <property type="component" value="Unassembled WGS sequence"/>
</dbReference>
<dbReference type="WBParaSite" id="GPUH_0000678101-mRNA-1">
    <property type="protein sequence ID" value="GPUH_0000678101-mRNA-1"/>
    <property type="gene ID" value="GPUH_0000678101"/>
</dbReference>
<gene>
    <name evidence="1" type="ORF">GPUH_LOCUS6773</name>
</gene>
<dbReference type="AlphaFoldDB" id="A0A183DDI1"/>
<evidence type="ECO:0000313" key="3">
    <source>
        <dbReference type="WBParaSite" id="GPUH_0000678101-mRNA-1"/>
    </source>
</evidence>
<reference evidence="3" key="1">
    <citation type="submission" date="2016-06" db="UniProtKB">
        <authorList>
            <consortium name="WormBaseParasite"/>
        </authorList>
    </citation>
    <scope>IDENTIFICATION</scope>
</reference>
<evidence type="ECO:0000313" key="2">
    <source>
        <dbReference type="Proteomes" id="UP000271098"/>
    </source>
</evidence>
<proteinExistence type="predicted"/>
<organism evidence="3">
    <name type="scientific">Gongylonema pulchrum</name>
    <dbReference type="NCBI Taxonomy" id="637853"/>
    <lineage>
        <taxon>Eukaryota</taxon>
        <taxon>Metazoa</taxon>
        <taxon>Ecdysozoa</taxon>
        <taxon>Nematoda</taxon>
        <taxon>Chromadorea</taxon>
        <taxon>Rhabditida</taxon>
        <taxon>Spirurina</taxon>
        <taxon>Spiruromorpha</taxon>
        <taxon>Spiruroidea</taxon>
        <taxon>Gongylonematidae</taxon>
        <taxon>Gongylonema</taxon>
    </lineage>
</organism>
<dbReference type="EMBL" id="UYRT01016488">
    <property type="protein sequence ID" value="VDK56040.1"/>
    <property type="molecule type" value="Genomic_DNA"/>
</dbReference>
<reference evidence="1 2" key="2">
    <citation type="submission" date="2018-11" db="EMBL/GenBank/DDBJ databases">
        <authorList>
            <consortium name="Pathogen Informatics"/>
        </authorList>
    </citation>
    <scope>NUCLEOTIDE SEQUENCE [LARGE SCALE GENOMIC DNA]</scope>
</reference>
<keyword evidence="2" id="KW-1185">Reference proteome</keyword>
<protein>
    <submittedName>
        <fullName evidence="3">SHSP domain-containing protein</fullName>
    </submittedName>
</protein>
<sequence>MGSWKSKQLAGRNLSAQLVCFFFQDQQNHDETGGNRWSTAYTETFYEGMRPEDVRYIIRREQEYKLPSGLSILCAKEFSQFEGESEYKMSFTAPSVNKELRVSSKMPESTLNQSGEMILQTGYNAVSFFLHAYFLY</sequence>
<name>A0A183DDI1_9BILA</name>
<evidence type="ECO:0000313" key="1">
    <source>
        <dbReference type="EMBL" id="VDK56040.1"/>
    </source>
</evidence>
<accession>A0A183DDI1</accession>